<gene>
    <name evidence="2" type="ORF">ENV52_11340</name>
</gene>
<name>A0A7V6A529_9BACT</name>
<sequence length="288" mass="32549">MKKITVFVMALGLIALTAGTAPAEMYVEMYFGNNFAVTSPNPLELNFNPNYKGPFNTSLEFPRTLISSFLFGGKAGIWFSKQGFPQLDFPDWMKYLGFYLDLSYNGFDKSALVDKTIGTRRMNIFPSPYPHYQQYQFSVNRGSSITSLAFMFACRYGFFPTEKVPFGKVQPYVAVGPALFITGISPNFRFQPSAFEVIPIYGSEDRTVPLSYTTVVTPGLETELGVRFLFTRKNGPPGRAISFETSVKYRYYQPSLSYDLDAEGFTHRLKFSPQFNLFSIQAGVGYHF</sequence>
<evidence type="ECO:0000256" key="1">
    <source>
        <dbReference type="SAM" id="SignalP"/>
    </source>
</evidence>
<accession>A0A7V6A529</accession>
<feature type="signal peptide" evidence="1">
    <location>
        <begin position="1"/>
        <end position="23"/>
    </location>
</feature>
<dbReference type="Gene3D" id="2.40.160.20">
    <property type="match status" value="1"/>
</dbReference>
<dbReference type="AlphaFoldDB" id="A0A7V6A529"/>
<protein>
    <recommendedName>
        <fullName evidence="3">Outer membrane protein beta-barrel domain-containing protein</fullName>
    </recommendedName>
</protein>
<organism evidence="2">
    <name type="scientific">Desulfobacca acetoxidans</name>
    <dbReference type="NCBI Taxonomy" id="60893"/>
    <lineage>
        <taxon>Bacteria</taxon>
        <taxon>Pseudomonadati</taxon>
        <taxon>Thermodesulfobacteriota</taxon>
        <taxon>Desulfobaccia</taxon>
        <taxon>Desulfobaccales</taxon>
        <taxon>Desulfobaccaceae</taxon>
        <taxon>Desulfobacca</taxon>
    </lineage>
</organism>
<comment type="caution">
    <text evidence="2">The sequence shown here is derived from an EMBL/GenBank/DDBJ whole genome shotgun (WGS) entry which is preliminary data.</text>
</comment>
<proteinExistence type="predicted"/>
<evidence type="ECO:0008006" key="3">
    <source>
        <dbReference type="Google" id="ProtNLM"/>
    </source>
</evidence>
<evidence type="ECO:0000313" key="2">
    <source>
        <dbReference type="EMBL" id="HHS30280.1"/>
    </source>
</evidence>
<reference evidence="2" key="1">
    <citation type="journal article" date="2020" name="mSystems">
        <title>Genome- and Community-Level Interaction Insights into Carbon Utilization and Element Cycling Functions of Hydrothermarchaeota in Hydrothermal Sediment.</title>
        <authorList>
            <person name="Zhou Z."/>
            <person name="Liu Y."/>
            <person name="Xu W."/>
            <person name="Pan J."/>
            <person name="Luo Z.H."/>
            <person name="Li M."/>
        </authorList>
    </citation>
    <scope>NUCLEOTIDE SEQUENCE [LARGE SCALE GENOMIC DNA]</scope>
    <source>
        <strain evidence="2">SpSt-767</strain>
    </source>
</reference>
<dbReference type="EMBL" id="DTGR01000177">
    <property type="protein sequence ID" value="HHS30280.1"/>
    <property type="molecule type" value="Genomic_DNA"/>
</dbReference>
<feature type="chain" id="PRO_5031561510" description="Outer membrane protein beta-barrel domain-containing protein" evidence="1">
    <location>
        <begin position="24"/>
        <end position="288"/>
    </location>
</feature>
<keyword evidence="1" id="KW-0732">Signal</keyword>